<keyword evidence="3" id="KW-1185">Reference proteome</keyword>
<keyword evidence="1" id="KW-0812">Transmembrane</keyword>
<name>A0A4Q9PRX2_9APHY</name>
<evidence type="ECO:0000313" key="3">
    <source>
        <dbReference type="Proteomes" id="UP000292082"/>
    </source>
</evidence>
<dbReference type="EMBL" id="ML145141">
    <property type="protein sequence ID" value="TBU57157.1"/>
    <property type="molecule type" value="Genomic_DNA"/>
</dbReference>
<feature type="transmembrane region" description="Helical" evidence="1">
    <location>
        <begin position="20"/>
        <end position="42"/>
    </location>
</feature>
<dbReference type="AlphaFoldDB" id="A0A4Q9PRX2"/>
<evidence type="ECO:0000313" key="2">
    <source>
        <dbReference type="EMBL" id="TBU57157.1"/>
    </source>
</evidence>
<protein>
    <submittedName>
        <fullName evidence="2">Uncharacterized protein</fullName>
    </submittedName>
</protein>
<feature type="transmembrane region" description="Helical" evidence="1">
    <location>
        <begin position="123"/>
        <end position="146"/>
    </location>
</feature>
<dbReference type="Proteomes" id="UP000292082">
    <property type="component" value="Unassembled WGS sequence"/>
</dbReference>
<sequence length="181" mass="20138">MARVQPVKDPLWEASLFRRVLASFNPPAVFALLILHTSILLLRIATQFSTSITLLIVILFFDSSTTLLVAPTLVVARYMLIVLSISNVFIIVARWLILALVVKCQGLATDEEVDAAMERVRDWVFTFENFASMLAISKWSTIVNIVTPVPENGAHEEMSLVFAIGVWVVGAVAFCIQSMRK</sequence>
<keyword evidence="1" id="KW-0472">Membrane</keyword>
<keyword evidence="1" id="KW-1133">Transmembrane helix</keyword>
<evidence type="ECO:0000256" key="1">
    <source>
        <dbReference type="SAM" id="Phobius"/>
    </source>
</evidence>
<feature type="transmembrane region" description="Helical" evidence="1">
    <location>
        <begin position="54"/>
        <end position="74"/>
    </location>
</feature>
<feature type="transmembrane region" description="Helical" evidence="1">
    <location>
        <begin position="80"/>
        <end position="102"/>
    </location>
</feature>
<reference evidence="2 3" key="1">
    <citation type="submission" date="2019-01" db="EMBL/GenBank/DDBJ databases">
        <title>Draft genome sequences of three monokaryotic isolates of the white-rot basidiomycete fungus Dichomitus squalens.</title>
        <authorList>
            <consortium name="DOE Joint Genome Institute"/>
            <person name="Lopez S.C."/>
            <person name="Andreopoulos B."/>
            <person name="Pangilinan J."/>
            <person name="Lipzen A."/>
            <person name="Riley R."/>
            <person name="Ahrendt S."/>
            <person name="Ng V."/>
            <person name="Barry K."/>
            <person name="Daum C."/>
            <person name="Grigoriev I.V."/>
            <person name="Hilden K.S."/>
            <person name="Makela M.R."/>
            <person name="de Vries R.P."/>
        </authorList>
    </citation>
    <scope>NUCLEOTIDE SEQUENCE [LARGE SCALE GENOMIC DNA]</scope>
    <source>
        <strain evidence="2 3">CBS 464.89</strain>
    </source>
</reference>
<organism evidence="2 3">
    <name type="scientific">Dichomitus squalens</name>
    <dbReference type="NCBI Taxonomy" id="114155"/>
    <lineage>
        <taxon>Eukaryota</taxon>
        <taxon>Fungi</taxon>
        <taxon>Dikarya</taxon>
        <taxon>Basidiomycota</taxon>
        <taxon>Agaricomycotina</taxon>
        <taxon>Agaricomycetes</taxon>
        <taxon>Polyporales</taxon>
        <taxon>Polyporaceae</taxon>
        <taxon>Dichomitus</taxon>
    </lineage>
</organism>
<accession>A0A4Q9PRX2</accession>
<proteinExistence type="predicted"/>
<feature type="transmembrane region" description="Helical" evidence="1">
    <location>
        <begin position="158"/>
        <end position="176"/>
    </location>
</feature>
<gene>
    <name evidence="2" type="ORF">BD310DRAFT_570870</name>
</gene>